<keyword evidence="3" id="KW-1185">Reference proteome</keyword>
<dbReference type="Proteomes" id="UP000219281">
    <property type="component" value="Unassembled WGS sequence"/>
</dbReference>
<dbReference type="PANTHER" id="PTHR11803:SF58">
    <property type="entry name" value="PROTEIN HMF1-RELATED"/>
    <property type="match status" value="1"/>
</dbReference>
<dbReference type="PANTHER" id="PTHR11803">
    <property type="entry name" value="2-IMINOBUTANOATE/2-IMINOPROPANOATE DEAMINASE RIDA"/>
    <property type="match status" value="1"/>
</dbReference>
<dbReference type="Pfam" id="PF01042">
    <property type="entry name" value="Ribonuc_L-PSP"/>
    <property type="match status" value="1"/>
</dbReference>
<dbReference type="CDD" id="cd00448">
    <property type="entry name" value="YjgF_YER057c_UK114_family"/>
    <property type="match status" value="1"/>
</dbReference>
<dbReference type="GO" id="GO:0005829">
    <property type="term" value="C:cytosol"/>
    <property type="evidence" value="ECO:0007669"/>
    <property type="project" value="TreeGrafter"/>
</dbReference>
<dbReference type="InterPro" id="IPR006056">
    <property type="entry name" value="RidA"/>
</dbReference>
<dbReference type="EMBL" id="OCMT01000004">
    <property type="protein sequence ID" value="SOD19846.1"/>
    <property type="molecule type" value="Genomic_DNA"/>
</dbReference>
<dbReference type="SUPFAM" id="SSF55298">
    <property type="entry name" value="YjgF-like"/>
    <property type="match status" value="1"/>
</dbReference>
<dbReference type="RefSeq" id="WP_097133353.1">
    <property type="nucleotide sequence ID" value="NZ_OCMT01000004.1"/>
</dbReference>
<name>A0A286AD65_9SPHI</name>
<dbReference type="NCBIfam" id="TIGR00004">
    <property type="entry name" value="Rid family detoxifying hydrolase"/>
    <property type="match status" value="1"/>
</dbReference>
<dbReference type="OrthoDB" id="9803101at2"/>
<reference evidence="3" key="1">
    <citation type="submission" date="2017-09" db="EMBL/GenBank/DDBJ databases">
        <authorList>
            <person name="Varghese N."/>
            <person name="Submissions S."/>
        </authorList>
    </citation>
    <scope>NUCLEOTIDE SEQUENCE [LARGE SCALE GENOMIC DNA]</scope>
    <source>
        <strain evidence="3">CGMCC 1.12803</strain>
    </source>
</reference>
<accession>A0A286AD65</accession>
<dbReference type="GO" id="GO:0019239">
    <property type="term" value="F:deaminase activity"/>
    <property type="evidence" value="ECO:0007669"/>
    <property type="project" value="TreeGrafter"/>
</dbReference>
<organism evidence="2 3">
    <name type="scientific">Pedobacter xixiisoli</name>
    <dbReference type="NCBI Taxonomy" id="1476464"/>
    <lineage>
        <taxon>Bacteria</taxon>
        <taxon>Pseudomonadati</taxon>
        <taxon>Bacteroidota</taxon>
        <taxon>Sphingobacteriia</taxon>
        <taxon>Sphingobacteriales</taxon>
        <taxon>Sphingobacteriaceae</taxon>
        <taxon>Pedobacter</taxon>
    </lineage>
</organism>
<evidence type="ECO:0000313" key="2">
    <source>
        <dbReference type="EMBL" id="SOD19846.1"/>
    </source>
</evidence>
<evidence type="ECO:0000256" key="1">
    <source>
        <dbReference type="ARBA" id="ARBA00010552"/>
    </source>
</evidence>
<dbReference type="InterPro" id="IPR006175">
    <property type="entry name" value="YjgF/YER057c/UK114"/>
</dbReference>
<gene>
    <name evidence="2" type="ORF">SAMN06297358_3553</name>
</gene>
<dbReference type="InterPro" id="IPR035959">
    <property type="entry name" value="RutC-like_sf"/>
</dbReference>
<dbReference type="AlphaFoldDB" id="A0A286AD65"/>
<evidence type="ECO:0000313" key="3">
    <source>
        <dbReference type="Proteomes" id="UP000219281"/>
    </source>
</evidence>
<protein>
    <submittedName>
        <fullName evidence="2">2-iminobutanoate/2-iminopropanoate deaminase</fullName>
    </submittedName>
</protein>
<proteinExistence type="inferred from homology"/>
<sequence>MKKVIYTSNAPEPIGPYSQAIVANGFLFASGQIAINPENSELNNDTLEEETHQVMRNIKAVLVESEYEFEHIIKTTIFLSDMSLFAQVNEIYGSYFKSDFPARETVAVKGLPKGVNVEISITAYKG</sequence>
<dbReference type="Gene3D" id="3.30.1330.40">
    <property type="entry name" value="RutC-like"/>
    <property type="match status" value="1"/>
</dbReference>
<comment type="similarity">
    <text evidence="1">Belongs to the RutC family.</text>
</comment>
<dbReference type="FunFam" id="3.30.1330.40:FF:000001">
    <property type="entry name" value="L-PSP family endoribonuclease"/>
    <property type="match status" value="1"/>
</dbReference>